<dbReference type="Proteomes" id="UP000443153">
    <property type="component" value="Unassembled WGS sequence"/>
</dbReference>
<comment type="caution">
    <text evidence="2">The sequence shown here is derived from an EMBL/GenBank/DDBJ whole genome shotgun (WGS) entry which is preliminary data.</text>
</comment>
<sequence>MRFKSPFSLVLLMFLFLSCSEENDMLNVDVEEQEQVNDNSDASVEEITYFTYQNFQNQGLENWIIIHDENGNLIDYKQIIDVGSMDFTIGVDVLSEKLSATKLSFSADEAGNNLYHSLLTYTDLEIGSVWEDRSNSFEGNLIGGFNLQVENISGVENILITTPSGILRTGNPNANEFSGNTLQLMDIPFYQEQEYLISIRDSNGLTKYLLLSPENDFDYSYDYDSFQEFDDSYKLELPPNNFNLIFTGGFKTNDANTYWNYGHRFTEYIGNEAGEFNLGYINGYERYRSYVSITREDFTYTLQVIGDKVQDVAIPDRPLFTVENSNIYDFEFSSDLNAITKNTRHESIIIDEQSRYLSTTWLVYSTGKSSQKIGRLPDEIIEKYPDMVLDTLELKEVSLFTKSYGQQQLFEDETSKRRTGNYISESYVFRGF</sequence>
<dbReference type="OrthoDB" id="1156820at2"/>
<dbReference type="EMBL" id="WKJH01000013">
    <property type="protein sequence ID" value="MRX64767.1"/>
    <property type="molecule type" value="Genomic_DNA"/>
</dbReference>
<evidence type="ECO:0008006" key="4">
    <source>
        <dbReference type="Google" id="ProtNLM"/>
    </source>
</evidence>
<proteinExistence type="predicted"/>
<organism evidence="2 3">
    <name type="scientific">Maribacter luteus</name>
    <dbReference type="NCBI Taxonomy" id="2594478"/>
    <lineage>
        <taxon>Bacteria</taxon>
        <taxon>Pseudomonadati</taxon>
        <taxon>Bacteroidota</taxon>
        <taxon>Flavobacteriia</taxon>
        <taxon>Flavobacteriales</taxon>
        <taxon>Flavobacteriaceae</taxon>
        <taxon>Maribacter</taxon>
    </lineage>
</organism>
<dbReference type="PROSITE" id="PS51257">
    <property type="entry name" value="PROKAR_LIPOPROTEIN"/>
    <property type="match status" value="1"/>
</dbReference>
<dbReference type="RefSeq" id="WP_154366958.1">
    <property type="nucleotide sequence ID" value="NZ_WKJH01000013.1"/>
</dbReference>
<evidence type="ECO:0000256" key="1">
    <source>
        <dbReference type="SAM" id="SignalP"/>
    </source>
</evidence>
<feature type="signal peptide" evidence="1">
    <location>
        <begin position="1"/>
        <end position="23"/>
    </location>
</feature>
<evidence type="ECO:0000313" key="3">
    <source>
        <dbReference type="Proteomes" id="UP000443153"/>
    </source>
</evidence>
<keyword evidence="3" id="KW-1185">Reference proteome</keyword>
<keyword evidence="1" id="KW-0732">Signal</keyword>
<reference evidence="2 3" key="1">
    <citation type="submission" date="2019-11" db="EMBL/GenBank/DDBJ databases">
        <title>Maribacter lutea sp. nov., a marine bacterium isolated from intertidal sand.</title>
        <authorList>
            <person name="Liu A."/>
        </authorList>
    </citation>
    <scope>NUCLEOTIDE SEQUENCE [LARGE SCALE GENOMIC DNA]</scope>
    <source>
        <strain evidence="2 3">RZ05</strain>
    </source>
</reference>
<evidence type="ECO:0000313" key="2">
    <source>
        <dbReference type="EMBL" id="MRX64767.1"/>
    </source>
</evidence>
<accession>A0A6I2MPN3</accession>
<feature type="chain" id="PRO_5026051337" description="DUF4221 domain-containing protein" evidence="1">
    <location>
        <begin position="24"/>
        <end position="432"/>
    </location>
</feature>
<protein>
    <recommendedName>
        <fullName evidence="4">DUF4221 domain-containing protein</fullName>
    </recommendedName>
</protein>
<gene>
    <name evidence="2" type="ORF">GJ691_11375</name>
</gene>
<dbReference type="AlphaFoldDB" id="A0A6I2MPN3"/>
<name>A0A6I2MPN3_9FLAO</name>